<dbReference type="Pfam" id="PF03702">
    <property type="entry name" value="AnmK"/>
    <property type="match status" value="1"/>
</dbReference>
<dbReference type="Gene3D" id="3.30.420.40">
    <property type="match status" value="2"/>
</dbReference>
<comment type="catalytic activity">
    <reaction evidence="1">
        <text>1,6-anhydro-N-acetyl-beta-muramate + ATP + H2O = N-acetyl-D-muramate 6-phosphate + ADP + H(+)</text>
        <dbReference type="Rhea" id="RHEA:24952"/>
        <dbReference type="ChEBI" id="CHEBI:15377"/>
        <dbReference type="ChEBI" id="CHEBI:15378"/>
        <dbReference type="ChEBI" id="CHEBI:30616"/>
        <dbReference type="ChEBI" id="CHEBI:58690"/>
        <dbReference type="ChEBI" id="CHEBI:58722"/>
        <dbReference type="ChEBI" id="CHEBI:456216"/>
        <dbReference type="EC" id="2.7.1.170"/>
    </reaction>
</comment>
<name>A0ABT9WYG6_9BACI</name>
<keyword evidence="1" id="KW-0547">Nucleotide-binding</keyword>
<dbReference type="GO" id="GO:0016301">
    <property type="term" value="F:kinase activity"/>
    <property type="evidence" value="ECO:0007669"/>
    <property type="project" value="UniProtKB-KW"/>
</dbReference>
<dbReference type="EC" id="2.7.1.170" evidence="1"/>
<keyword evidence="1" id="KW-0067">ATP-binding</keyword>
<dbReference type="SUPFAM" id="SSF53067">
    <property type="entry name" value="Actin-like ATPase domain"/>
    <property type="match status" value="1"/>
</dbReference>
<dbReference type="HAMAP" id="MF_01270">
    <property type="entry name" value="AnhMurNAc_kinase"/>
    <property type="match status" value="1"/>
</dbReference>
<organism evidence="2 3">
    <name type="scientific">Bacillus chungangensis</name>
    <dbReference type="NCBI Taxonomy" id="587633"/>
    <lineage>
        <taxon>Bacteria</taxon>
        <taxon>Bacillati</taxon>
        <taxon>Bacillota</taxon>
        <taxon>Bacilli</taxon>
        <taxon>Bacillales</taxon>
        <taxon>Bacillaceae</taxon>
        <taxon>Bacillus</taxon>
    </lineage>
</organism>
<keyword evidence="1" id="KW-0119">Carbohydrate metabolism</keyword>
<evidence type="ECO:0000256" key="1">
    <source>
        <dbReference type="HAMAP-Rule" id="MF_01270"/>
    </source>
</evidence>
<dbReference type="InterPro" id="IPR043129">
    <property type="entry name" value="ATPase_NBD"/>
</dbReference>
<comment type="function">
    <text evidence="1">Catalyzes the specific phosphorylation of 1,6-anhydro-N-acetylmuramic acid (anhMurNAc) with the simultaneous cleavage of the 1,6-anhydro ring, generating MurNAc-6-P. Is required for the utilization of anhMurNAc either imported from the medium or derived from its own cell wall murein, and thus plays a role in cell wall recycling.</text>
</comment>
<sequence>MDKMIVGLMSGTSLDGIDAALVKISGHGFNTRVTLQHFISVPFSNKLKEELLDVMDVERSNVAKICSMNVKLGALFAETVMELCEEAAYPIEKIDAIGSHGQTIYHIPKTINHYIPSTLQIGEPAIIAYETNTTVISNFRAMDIAAGGEGAPLVPYTEYLLYKDIHKGRALQNIGGIGNVTVIPKNSELNDVFAFDTGPGNMIIDELCKQLKGVAFDKNGHWASQGRVHKNLAAEWMEMAYFKRQPPKSTGRELFGREFTRKILQENRISANDFIATATYFTAASIADAYKRFVFPAVHIDEIIVAGGGSYNTTLMNMLKSLLPGKTVLTQEDIGLSSEAKEAIAFAILANETLHQHPGNVMQATGARESVILGQITLPPNGDPKIMIK</sequence>
<dbReference type="EMBL" id="JAUSTT010000041">
    <property type="protein sequence ID" value="MDQ0178342.1"/>
    <property type="molecule type" value="Genomic_DNA"/>
</dbReference>
<reference evidence="2 3" key="1">
    <citation type="submission" date="2023-07" db="EMBL/GenBank/DDBJ databases">
        <title>Genomic Encyclopedia of Type Strains, Phase IV (KMG-IV): sequencing the most valuable type-strain genomes for metagenomic binning, comparative biology and taxonomic classification.</title>
        <authorList>
            <person name="Goeker M."/>
        </authorList>
    </citation>
    <scope>NUCLEOTIDE SEQUENCE [LARGE SCALE GENOMIC DNA]</scope>
    <source>
        <strain evidence="2 3">DSM 23837</strain>
    </source>
</reference>
<gene>
    <name evidence="1" type="primary">anmK</name>
    <name evidence="2" type="ORF">J2S08_004247</name>
</gene>
<protein>
    <recommendedName>
        <fullName evidence="1">Anhydro-N-acetylmuramic acid kinase</fullName>
        <ecNumber evidence="1">2.7.1.170</ecNumber>
    </recommendedName>
    <alternativeName>
        <fullName evidence="1">AnhMurNAc kinase</fullName>
    </alternativeName>
</protein>
<accession>A0ABT9WYG6</accession>
<dbReference type="Proteomes" id="UP001223586">
    <property type="component" value="Unassembled WGS sequence"/>
</dbReference>
<dbReference type="CDD" id="cd24050">
    <property type="entry name" value="ASKHA_NBD_ANMK"/>
    <property type="match status" value="1"/>
</dbReference>
<comment type="pathway">
    <text evidence="1">Cell wall biogenesis; peptidoglycan recycling.</text>
</comment>
<comment type="similarity">
    <text evidence="1">Belongs to the anhydro-N-acetylmuramic acid kinase family.</text>
</comment>
<dbReference type="PANTHER" id="PTHR30605:SF0">
    <property type="entry name" value="ANHYDRO-N-ACETYLMURAMIC ACID KINASE"/>
    <property type="match status" value="1"/>
</dbReference>
<dbReference type="NCBIfam" id="NF007139">
    <property type="entry name" value="PRK09585.1-3"/>
    <property type="match status" value="1"/>
</dbReference>
<dbReference type="NCBIfam" id="NF007142">
    <property type="entry name" value="PRK09585.2-1"/>
    <property type="match status" value="1"/>
</dbReference>
<dbReference type="NCBIfam" id="NF007148">
    <property type="entry name" value="PRK09585.3-2"/>
    <property type="match status" value="1"/>
</dbReference>
<keyword evidence="1 2" id="KW-0808">Transferase</keyword>
<dbReference type="InterPro" id="IPR005338">
    <property type="entry name" value="Anhydro_N_Ac-Mur_kinase"/>
</dbReference>
<evidence type="ECO:0000313" key="3">
    <source>
        <dbReference type="Proteomes" id="UP001223586"/>
    </source>
</evidence>
<dbReference type="PANTHER" id="PTHR30605">
    <property type="entry name" value="ANHYDRO-N-ACETYLMURAMIC ACID KINASE"/>
    <property type="match status" value="1"/>
</dbReference>
<keyword evidence="1 2" id="KW-0418">Kinase</keyword>
<feature type="binding site" evidence="1">
    <location>
        <begin position="11"/>
        <end position="18"/>
    </location>
    <ligand>
        <name>ATP</name>
        <dbReference type="ChEBI" id="CHEBI:30616"/>
    </ligand>
</feature>
<comment type="pathway">
    <text evidence="1">Amino-sugar metabolism; 1,6-anhydro-N-acetylmuramate degradation.</text>
</comment>
<comment type="caution">
    <text evidence="2">The sequence shown here is derived from an EMBL/GenBank/DDBJ whole genome shotgun (WGS) entry which is preliminary data.</text>
</comment>
<proteinExistence type="inferred from homology"/>
<dbReference type="RefSeq" id="WP_307233079.1">
    <property type="nucleotide sequence ID" value="NZ_JAUSTT010000041.1"/>
</dbReference>
<keyword evidence="3" id="KW-1185">Reference proteome</keyword>
<evidence type="ECO:0000313" key="2">
    <source>
        <dbReference type="EMBL" id="MDQ0178342.1"/>
    </source>
</evidence>